<organism evidence="6 7">
    <name type="scientific">Pseudonocardia yuanmonensis</name>
    <dbReference type="NCBI Taxonomy" id="1095914"/>
    <lineage>
        <taxon>Bacteria</taxon>
        <taxon>Bacillati</taxon>
        <taxon>Actinomycetota</taxon>
        <taxon>Actinomycetes</taxon>
        <taxon>Pseudonocardiales</taxon>
        <taxon>Pseudonocardiaceae</taxon>
        <taxon>Pseudonocardia</taxon>
    </lineage>
</organism>
<name>A0ABP8XKP8_9PSEU</name>
<dbReference type="InterPro" id="IPR029154">
    <property type="entry name" value="HIBADH-like_NADP-bd"/>
</dbReference>
<feature type="domain" description="6-phosphogluconate dehydrogenase NADP-binding" evidence="4">
    <location>
        <begin position="3"/>
        <end position="159"/>
    </location>
</feature>
<keyword evidence="3" id="KW-0520">NAD</keyword>
<dbReference type="PANTHER" id="PTHR22981">
    <property type="entry name" value="3-HYDROXYISOBUTYRATE DEHYDROGENASE-RELATED"/>
    <property type="match status" value="1"/>
</dbReference>
<dbReference type="Gene3D" id="3.40.50.720">
    <property type="entry name" value="NAD(P)-binding Rossmann-like Domain"/>
    <property type="match status" value="1"/>
</dbReference>
<keyword evidence="7" id="KW-1185">Reference proteome</keyword>
<dbReference type="InterPro" id="IPR013328">
    <property type="entry name" value="6PGD_dom2"/>
</dbReference>
<accession>A0ABP8XKP8</accession>
<evidence type="ECO:0000256" key="2">
    <source>
        <dbReference type="ARBA" id="ARBA00023002"/>
    </source>
</evidence>
<dbReference type="InterPro" id="IPR006115">
    <property type="entry name" value="6PGDH_NADP-bd"/>
</dbReference>
<proteinExistence type="inferred from homology"/>
<sequence length="300" mass="30638">MELGFVGLGRMGSRMAARLVGAGHDLVVYDVDAEAVKALVDLGATAAGSASEVANRAAVVLTSLPTPAIVLDVVLGPDGIAQGGAVRRVVELSTTGTRTACRLADELGPRGVTSIDAPVSGGTSGAEKGTLAVMVSAPPADFAALQPVLSVLGKVFHVGTEPGLGQAMKLVNNYLSAAALATTSEAMAVGAKAGLDPRMMLDVLNAGSGRNSATQDKFPRSVLPGTFDFGFATGLMEKDLGLFAEEAASLQVPLWVGSVVHQMWRQTRDQLGADSDFTSIARLVEGWAGVEVRADGPDAP</sequence>
<comment type="similarity">
    <text evidence="1">Belongs to the HIBADH-related family.</text>
</comment>
<evidence type="ECO:0000259" key="5">
    <source>
        <dbReference type="Pfam" id="PF14833"/>
    </source>
</evidence>
<protein>
    <submittedName>
        <fullName evidence="6">NAD(P)-dependent oxidoreductase</fullName>
    </submittedName>
</protein>
<dbReference type="PANTHER" id="PTHR22981:SF7">
    <property type="entry name" value="3-HYDROXYISOBUTYRATE DEHYDROGENASE, MITOCHONDRIAL"/>
    <property type="match status" value="1"/>
</dbReference>
<evidence type="ECO:0000313" key="7">
    <source>
        <dbReference type="Proteomes" id="UP001500325"/>
    </source>
</evidence>
<reference evidence="7" key="1">
    <citation type="journal article" date="2019" name="Int. J. Syst. Evol. Microbiol.">
        <title>The Global Catalogue of Microorganisms (GCM) 10K type strain sequencing project: providing services to taxonomists for standard genome sequencing and annotation.</title>
        <authorList>
            <consortium name="The Broad Institute Genomics Platform"/>
            <consortium name="The Broad Institute Genome Sequencing Center for Infectious Disease"/>
            <person name="Wu L."/>
            <person name="Ma J."/>
        </authorList>
    </citation>
    <scope>NUCLEOTIDE SEQUENCE [LARGE SCALE GENOMIC DNA]</scope>
    <source>
        <strain evidence="7">JCM 18055</strain>
    </source>
</reference>
<dbReference type="EMBL" id="BAABIC010000028">
    <property type="protein sequence ID" value="GAA4709549.1"/>
    <property type="molecule type" value="Genomic_DNA"/>
</dbReference>
<dbReference type="Gene3D" id="1.10.1040.10">
    <property type="entry name" value="N-(1-d-carboxylethyl)-l-norvaline Dehydrogenase, domain 2"/>
    <property type="match status" value="1"/>
</dbReference>
<feature type="domain" description="3-hydroxyisobutyrate dehydrogenase-like NAD-binding" evidence="5">
    <location>
        <begin position="163"/>
        <end position="283"/>
    </location>
</feature>
<evidence type="ECO:0000256" key="3">
    <source>
        <dbReference type="ARBA" id="ARBA00023027"/>
    </source>
</evidence>
<dbReference type="InterPro" id="IPR002204">
    <property type="entry name" value="3-OH-isobutyrate_DH-rel_CS"/>
</dbReference>
<evidence type="ECO:0000259" key="4">
    <source>
        <dbReference type="Pfam" id="PF03446"/>
    </source>
</evidence>
<dbReference type="SUPFAM" id="SSF51735">
    <property type="entry name" value="NAD(P)-binding Rossmann-fold domains"/>
    <property type="match status" value="1"/>
</dbReference>
<dbReference type="PROSITE" id="PS00895">
    <property type="entry name" value="3_HYDROXYISOBUT_DH"/>
    <property type="match status" value="1"/>
</dbReference>
<dbReference type="InterPro" id="IPR008927">
    <property type="entry name" value="6-PGluconate_DH-like_C_sf"/>
</dbReference>
<dbReference type="InterPro" id="IPR036291">
    <property type="entry name" value="NAD(P)-bd_dom_sf"/>
</dbReference>
<dbReference type="PIRSF" id="PIRSF000103">
    <property type="entry name" value="HIBADH"/>
    <property type="match status" value="1"/>
</dbReference>
<dbReference type="Pfam" id="PF03446">
    <property type="entry name" value="NAD_binding_2"/>
    <property type="match status" value="1"/>
</dbReference>
<dbReference type="InterPro" id="IPR015815">
    <property type="entry name" value="HIBADH-related"/>
</dbReference>
<gene>
    <name evidence="6" type="ORF">GCM10023215_58960</name>
</gene>
<dbReference type="Pfam" id="PF14833">
    <property type="entry name" value="NAD_binding_11"/>
    <property type="match status" value="1"/>
</dbReference>
<evidence type="ECO:0000313" key="6">
    <source>
        <dbReference type="EMBL" id="GAA4709549.1"/>
    </source>
</evidence>
<dbReference type="SUPFAM" id="SSF48179">
    <property type="entry name" value="6-phosphogluconate dehydrogenase C-terminal domain-like"/>
    <property type="match status" value="1"/>
</dbReference>
<evidence type="ECO:0000256" key="1">
    <source>
        <dbReference type="ARBA" id="ARBA00009080"/>
    </source>
</evidence>
<comment type="caution">
    <text evidence="6">The sequence shown here is derived from an EMBL/GenBank/DDBJ whole genome shotgun (WGS) entry which is preliminary data.</text>
</comment>
<keyword evidence="2" id="KW-0560">Oxidoreductase</keyword>
<dbReference type="Proteomes" id="UP001500325">
    <property type="component" value="Unassembled WGS sequence"/>
</dbReference>